<dbReference type="STRING" id="685588.A0A067SCP0"/>
<evidence type="ECO:0000256" key="1">
    <source>
        <dbReference type="ARBA" id="ARBA00009303"/>
    </source>
</evidence>
<dbReference type="GO" id="GO:0009263">
    <property type="term" value="P:deoxyribonucleotide biosynthetic process"/>
    <property type="evidence" value="ECO:0007669"/>
    <property type="project" value="InterPro"/>
</dbReference>
<sequence>MSTTTLRLWFPSVLASADILKPQRLRSTSLESQTEDSMYRSSKKIIDNEKLPQYPDYNSITDATEPVTLANMVRKYVGGVDLPECEECFLKEARRRFVLFPIQYPEIWQMYMKAEASFWTAEEMDLFNDDYDWANCLDDNQRHFISHVLTFFAASDGIVNENPLECSHNEVQAAEACCFYGIQRFPSNATTSSTPSRLFHVPCAKLNALKWISEQPSFGGRLVALAALEGIFFSGSFVSILWLKKGGFMPGLVFSNELISTYEGMHTDFACLLFSHLKRRPHLDTIEMIITEVFLFNVRDNLNTTSVVYIF</sequence>
<dbReference type="SUPFAM" id="SSF47240">
    <property type="entry name" value="Ferritin-like"/>
    <property type="match status" value="1"/>
</dbReference>
<dbReference type="Gene3D" id="1.10.620.20">
    <property type="entry name" value="Ribonucleotide Reductase, subunit A"/>
    <property type="match status" value="2"/>
</dbReference>
<protein>
    <submittedName>
        <fullName evidence="2">Uncharacterized protein</fullName>
    </submittedName>
</protein>
<evidence type="ECO:0000313" key="3">
    <source>
        <dbReference type="Proteomes" id="UP000027222"/>
    </source>
</evidence>
<dbReference type="Proteomes" id="UP000027222">
    <property type="component" value="Unassembled WGS sequence"/>
</dbReference>
<dbReference type="InterPro" id="IPR000358">
    <property type="entry name" value="RNR_small_fam"/>
</dbReference>
<evidence type="ECO:0000313" key="2">
    <source>
        <dbReference type="EMBL" id="KDR65489.1"/>
    </source>
</evidence>
<keyword evidence="3" id="KW-1185">Reference proteome</keyword>
<name>A0A067SCP0_GALM3</name>
<gene>
    <name evidence="2" type="ORF">GALMADRAFT_148663</name>
</gene>
<dbReference type="EMBL" id="KL142445">
    <property type="protein sequence ID" value="KDR65489.1"/>
    <property type="molecule type" value="Genomic_DNA"/>
</dbReference>
<dbReference type="PANTHER" id="PTHR23409">
    <property type="entry name" value="RIBONUCLEOSIDE-DIPHOSPHATE REDUCTASE SMALL CHAIN"/>
    <property type="match status" value="1"/>
</dbReference>
<dbReference type="Pfam" id="PF00268">
    <property type="entry name" value="Ribonuc_red_sm"/>
    <property type="match status" value="2"/>
</dbReference>
<organism evidence="2 3">
    <name type="scientific">Galerina marginata (strain CBS 339.88)</name>
    <dbReference type="NCBI Taxonomy" id="685588"/>
    <lineage>
        <taxon>Eukaryota</taxon>
        <taxon>Fungi</taxon>
        <taxon>Dikarya</taxon>
        <taxon>Basidiomycota</taxon>
        <taxon>Agaricomycotina</taxon>
        <taxon>Agaricomycetes</taxon>
        <taxon>Agaricomycetidae</taxon>
        <taxon>Agaricales</taxon>
        <taxon>Agaricineae</taxon>
        <taxon>Strophariaceae</taxon>
        <taxon>Galerina</taxon>
    </lineage>
</organism>
<dbReference type="PANTHER" id="PTHR23409:SF18">
    <property type="entry name" value="RIBONUCLEOSIDE-DIPHOSPHATE REDUCTASE SUBUNIT M2"/>
    <property type="match status" value="1"/>
</dbReference>
<dbReference type="GO" id="GO:0016491">
    <property type="term" value="F:oxidoreductase activity"/>
    <property type="evidence" value="ECO:0007669"/>
    <property type="project" value="InterPro"/>
</dbReference>
<accession>A0A067SCP0</accession>
<comment type="similarity">
    <text evidence="1">Belongs to the ribonucleoside diphosphate reductase small chain family.</text>
</comment>
<dbReference type="InterPro" id="IPR012348">
    <property type="entry name" value="RNR-like"/>
</dbReference>
<dbReference type="OrthoDB" id="10248373at2759"/>
<dbReference type="InterPro" id="IPR033909">
    <property type="entry name" value="RNR_small"/>
</dbReference>
<reference evidence="3" key="1">
    <citation type="journal article" date="2014" name="Proc. Natl. Acad. Sci. U.S.A.">
        <title>Extensive sampling of basidiomycete genomes demonstrates inadequacy of the white-rot/brown-rot paradigm for wood decay fungi.</title>
        <authorList>
            <person name="Riley R."/>
            <person name="Salamov A.A."/>
            <person name="Brown D.W."/>
            <person name="Nagy L.G."/>
            <person name="Floudas D."/>
            <person name="Held B.W."/>
            <person name="Levasseur A."/>
            <person name="Lombard V."/>
            <person name="Morin E."/>
            <person name="Otillar R."/>
            <person name="Lindquist E.A."/>
            <person name="Sun H."/>
            <person name="LaButti K.M."/>
            <person name="Schmutz J."/>
            <person name="Jabbour D."/>
            <person name="Luo H."/>
            <person name="Baker S.E."/>
            <person name="Pisabarro A.G."/>
            <person name="Walton J.D."/>
            <person name="Blanchette R.A."/>
            <person name="Henrissat B."/>
            <person name="Martin F."/>
            <person name="Cullen D."/>
            <person name="Hibbett D.S."/>
            <person name="Grigoriev I.V."/>
        </authorList>
    </citation>
    <scope>NUCLEOTIDE SEQUENCE [LARGE SCALE GENOMIC DNA]</scope>
    <source>
        <strain evidence="3">CBS 339.88</strain>
    </source>
</reference>
<dbReference type="CDD" id="cd01049">
    <property type="entry name" value="RNRR2"/>
    <property type="match status" value="1"/>
</dbReference>
<dbReference type="AlphaFoldDB" id="A0A067SCP0"/>
<dbReference type="HOGENOM" id="CLU_035339_0_0_1"/>
<dbReference type="InterPro" id="IPR009078">
    <property type="entry name" value="Ferritin-like_SF"/>
</dbReference>
<proteinExistence type="inferred from homology"/>